<keyword evidence="2" id="KW-1185">Reference proteome</keyword>
<evidence type="ECO:0000313" key="2">
    <source>
        <dbReference type="Proteomes" id="UP001227268"/>
    </source>
</evidence>
<organism evidence="1 2">
    <name type="scientific">Naganishia friedmannii</name>
    <dbReference type="NCBI Taxonomy" id="89922"/>
    <lineage>
        <taxon>Eukaryota</taxon>
        <taxon>Fungi</taxon>
        <taxon>Dikarya</taxon>
        <taxon>Basidiomycota</taxon>
        <taxon>Agaricomycotina</taxon>
        <taxon>Tremellomycetes</taxon>
        <taxon>Filobasidiales</taxon>
        <taxon>Filobasidiaceae</taxon>
        <taxon>Naganishia</taxon>
    </lineage>
</organism>
<evidence type="ECO:0000313" key="1">
    <source>
        <dbReference type="EMBL" id="KAJ9103241.1"/>
    </source>
</evidence>
<reference evidence="1" key="1">
    <citation type="submission" date="2023-04" db="EMBL/GenBank/DDBJ databases">
        <title>Draft Genome sequencing of Naganishia species isolated from polar environments using Oxford Nanopore Technology.</title>
        <authorList>
            <person name="Leo P."/>
            <person name="Venkateswaran K."/>
        </authorList>
    </citation>
    <scope>NUCLEOTIDE SEQUENCE</scope>
    <source>
        <strain evidence="1">MNA-CCFEE 5423</strain>
    </source>
</reference>
<comment type="caution">
    <text evidence="1">The sequence shown here is derived from an EMBL/GenBank/DDBJ whole genome shotgun (WGS) entry which is preliminary data.</text>
</comment>
<name>A0ACC2VXA6_9TREE</name>
<dbReference type="EMBL" id="JASBWT010000007">
    <property type="protein sequence ID" value="KAJ9103241.1"/>
    <property type="molecule type" value="Genomic_DNA"/>
</dbReference>
<accession>A0ACC2VXA6</accession>
<gene>
    <name evidence="1" type="ORF">QFC21_002664</name>
</gene>
<proteinExistence type="predicted"/>
<protein>
    <submittedName>
        <fullName evidence="1">Uncharacterized protein</fullName>
    </submittedName>
</protein>
<dbReference type="Proteomes" id="UP001227268">
    <property type="component" value="Unassembled WGS sequence"/>
</dbReference>
<sequence length="164" mass="17866">MSALFRSMLAPFSSGLGQVRTATKRGGGSSKNGRSSAGRRLGVKKFTDQYVLPGQIIVRQRGTQFHAGQHVGQGRDHTLYALEPGFVKYYSSSSPFPHVVSSAPSSSSSTTSSSVAGASSIVKRPRYTNQFIGIVAEREERLPRVMQDVGRERRFWGAVKEETV</sequence>